<dbReference type="GO" id="GO:0006355">
    <property type="term" value="P:regulation of DNA-templated transcription"/>
    <property type="evidence" value="ECO:0007669"/>
    <property type="project" value="InterPro"/>
</dbReference>
<dbReference type="InterPro" id="IPR039420">
    <property type="entry name" value="WalR-like"/>
</dbReference>
<proteinExistence type="predicted"/>
<feature type="domain" description="Response regulatory" evidence="8">
    <location>
        <begin position="12"/>
        <end position="126"/>
    </location>
</feature>
<dbReference type="SUPFAM" id="SSF46894">
    <property type="entry name" value="C-terminal effector domain of the bipartite response regulators"/>
    <property type="match status" value="1"/>
</dbReference>
<evidence type="ECO:0000256" key="5">
    <source>
        <dbReference type="ARBA" id="ARBA00023163"/>
    </source>
</evidence>
<keyword evidence="11" id="KW-1185">Reference proteome</keyword>
<keyword evidence="4 7" id="KW-0238">DNA-binding</keyword>
<evidence type="ECO:0000259" key="9">
    <source>
        <dbReference type="PROSITE" id="PS51755"/>
    </source>
</evidence>
<evidence type="ECO:0000256" key="3">
    <source>
        <dbReference type="ARBA" id="ARBA00023015"/>
    </source>
</evidence>
<dbReference type="PROSITE" id="PS51755">
    <property type="entry name" value="OMPR_PHOB"/>
    <property type="match status" value="1"/>
</dbReference>
<keyword evidence="1 6" id="KW-0597">Phosphoprotein</keyword>
<dbReference type="Gene3D" id="6.10.250.690">
    <property type="match status" value="1"/>
</dbReference>
<keyword evidence="3" id="KW-0805">Transcription regulation</keyword>
<evidence type="ECO:0000256" key="1">
    <source>
        <dbReference type="ARBA" id="ARBA00022553"/>
    </source>
</evidence>
<dbReference type="InterPro" id="IPR036388">
    <property type="entry name" value="WH-like_DNA-bd_sf"/>
</dbReference>
<organism evidence="10 11">
    <name type="scientific">Pseudoscardovia suis</name>
    <dbReference type="NCBI Taxonomy" id="987063"/>
    <lineage>
        <taxon>Bacteria</taxon>
        <taxon>Bacillati</taxon>
        <taxon>Actinomycetota</taxon>
        <taxon>Actinomycetes</taxon>
        <taxon>Bifidobacteriales</taxon>
        <taxon>Bifidobacteriaceae</taxon>
        <taxon>Pseudoscardovia</taxon>
    </lineage>
</organism>
<sequence length="246" mass="27455">MLSNMAKNLEATIVVVDDEPSIRELLSASLHFSGFEVKTAASGGEALEVIRDANPDLIIMDVMLPDIDGFTVTRRIRQEGMEAPVLFLTARDDTQDKIMGLTVGGDDYVTKPFSLEEVIARIRAILRRTKGEDEEDPIIRVADLEINEDSHDVTRAGQEIDLSPTEYKLLRYLMDNEGRVVSKAQILDHVWQYDWGGDAAIVESYISYLRKKVDGITVDGKKVTPLIQTKRGIGYMIRAPRSSSAK</sequence>
<feature type="domain" description="OmpR/PhoB-type" evidence="9">
    <location>
        <begin position="136"/>
        <end position="239"/>
    </location>
</feature>
<dbReference type="SUPFAM" id="SSF52172">
    <property type="entry name" value="CheY-like"/>
    <property type="match status" value="1"/>
</dbReference>
<dbReference type="CDD" id="cd17615">
    <property type="entry name" value="REC_OmpR_MtPhoP-like"/>
    <property type="match status" value="1"/>
</dbReference>
<dbReference type="Gene3D" id="1.10.10.10">
    <property type="entry name" value="Winged helix-like DNA-binding domain superfamily/Winged helix DNA-binding domain"/>
    <property type="match status" value="1"/>
</dbReference>
<comment type="caution">
    <text evidence="10">The sequence shown here is derived from an EMBL/GenBank/DDBJ whole genome shotgun (WGS) entry which is preliminary data.</text>
</comment>
<dbReference type="FunFam" id="3.40.50.2300:FF:000001">
    <property type="entry name" value="DNA-binding response regulator PhoB"/>
    <property type="match status" value="1"/>
</dbReference>
<evidence type="ECO:0000256" key="2">
    <source>
        <dbReference type="ARBA" id="ARBA00023012"/>
    </source>
</evidence>
<dbReference type="PANTHER" id="PTHR48111">
    <property type="entry name" value="REGULATOR OF RPOS"/>
    <property type="match status" value="1"/>
</dbReference>
<dbReference type="Proteomes" id="UP000216454">
    <property type="component" value="Unassembled WGS sequence"/>
</dbReference>
<evidence type="ECO:0000256" key="4">
    <source>
        <dbReference type="ARBA" id="ARBA00023125"/>
    </source>
</evidence>
<dbReference type="FunFam" id="1.10.10.10:FF:000005">
    <property type="entry name" value="Two-component system response regulator"/>
    <property type="match status" value="1"/>
</dbReference>
<dbReference type="AlphaFoldDB" id="A0A261F1C9"/>
<evidence type="ECO:0000256" key="7">
    <source>
        <dbReference type="PROSITE-ProRule" id="PRU01091"/>
    </source>
</evidence>
<dbReference type="GO" id="GO:0005829">
    <property type="term" value="C:cytosol"/>
    <property type="evidence" value="ECO:0007669"/>
    <property type="project" value="TreeGrafter"/>
</dbReference>
<dbReference type="InterPro" id="IPR001867">
    <property type="entry name" value="OmpR/PhoB-type_DNA-bd"/>
</dbReference>
<dbReference type="GO" id="GO:0000976">
    <property type="term" value="F:transcription cis-regulatory region binding"/>
    <property type="evidence" value="ECO:0007669"/>
    <property type="project" value="TreeGrafter"/>
</dbReference>
<dbReference type="Pfam" id="PF00486">
    <property type="entry name" value="Trans_reg_C"/>
    <property type="match status" value="1"/>
</dbReference>
<dbReference type="InterPro" id="IPR001789">
    <property type="entry name" value="Sig_transdc_resp-reg_receiver"/>
</dbReference>
<dbReference type="PROSITE" id="PS50110">
    <property type="entry name" value="RESPONSE_REGULATORY"/>
    <property type="match status" value="1"/>
</dbReference>
<dbReference type="InterPro" id="IPR011006">
    <property type="entry name" value="CheY-like_superfamily"/>
</dbReference>
<dbReference type="SMART" id="SM00448">
    <property type="entry name" value="REC"/>
    <property type="match status" value="1"/>
</dbReference>
<dbReference type="PANTHER" id="PTHR48111:SF28">
    <property type="entry name" value="TRANSCRIPTIONAL REGULATORY PROTEIN TCRX-RELATED"/>
    <property type="match status" value="1"/>
</dbReference>
<reference evidence="10 11" key="1">
    <citation type="journal article" date="2017" name="BMC Genomics">
        <title>Comparative genomic and phylogenomic analyses of the Bifidobacteriaceae family.</title>
        <authorList>
            <person name="Lugli G.A."/>
            <person name="Milani C."/>
            <person name="Turroni F."/>
            <person name="Duranti S."/>
            <person name="Mancabelli L."/>
            <person name="Mangifesta M."/>
            <person name="Ferrario C."/>
            <person name="Modesto M."/>
            <person name="Mattarelli P."/>
            <person name="Jiri K."/>
            <person name="van Sinderen D."/>
            <person name="Ventura M."/>
        </authorList>
    </citation>
    <scope>NUCLEOTIDE SEQUENCE [LARGE SCALE GENOMIC DNA]</scope>
    <source>
        <strain evidence="10 11">DSM 24744</strain>
    </source>
</reference>
<name>A0A261F1C9_9BIFI</name>
<evidence type="ECO:0000259" key="8">
    <source>
        <dbReference type="PROSITE" id="PS50110"/>
    </source>
</evidence>
<dbReference type="SMART" id="SM00862">
    <property type="entry name" value="Trans_reg_C"/>
    <property type="match status" value="1"/>
</dbReference>
<keyword evidence="2" id="KW-0902">Two-component regulatory system</keyword>
<dbReference type="CDD" id="cd00383">
    <property type="entry name" value="trans_reg_C"/>
    <property type="match status" value="1"/>
</dbReference>
<evidence type="ECO:0000256" key="6">
    <source>
        <dbReference type="PROSITE-ProRule" id="PRU00169"/>
    </source>
</evidence>
<dbReference type="GO" id="GO:0000156">
    <property type="term" value="F:phosphorelay response regulator activity"/>
    <property type="evidence" value="ECO:0007669"/>
    <property type="project" value="TreeGrafter"/>
</dbReference>
<dbReference type="GO" id="GO:0032993">
    <property type="term" value="C:protein-DNA complex"/>
    <property type="evidence" value="ECO:0007669"/>
    <property type="project" value="TreeGrafter"/>
</dbReference>
<protein>
    <submittedName>
        <fullName evidence="10">Two-component response regulator</fullName>
    </submittedName>
</protein>
<dbReference type="InterPro" id="IPR016032">
    <property type="entry name" value="Sig_transdc_resp-reg_C-effctor"/>
</dbReference>
<feature type="DNA-binding region" description="OmpR/PhoB-type" evidence="7">
    <location>
        <begin position="136"/>
        <end position="239"/>
    </location>
</feature>
<gene>
    <name evidence="10" type="ORF">PSSU_0547</name>
</gene>
<feature type="modified residue" description="4-aspartylphosphate" evidence="6">
    <location>
        <position position="61"/>
    </location>
</feature>
<evidence type="ECO:0000313" key="11">
    <source>
        <dbReference type="Proteomes" id="UP000216454"/>
    </source>
</evidence>
<evidence type="ECO:0000313" key="10">
    <source>
        <dbReference type="EMBL" id="OZG52929.1"/>
    </source>
</evidence>
<dbReference type="Pfam" id="PF00072">
    <property type="entry name" value="Response_reg"/>
    <property type="match status" value="1"/>
</dbReference>
<accession>A0A261F1C9</accession>
<keyword evidence="5" id="KW-0804">Transcription</keyword>
<dbReference type="Gene3D" id="3.40.50.2300">
    <property type="match status" value="1"/>
</dbReference>
<dbReference type="EMBL" id="MWWQ01000005">
    <property type="protein sequence ID" value="OZG52929.1"/>
    <property type="molecule type" value="Genomic_DNA"/>
</dbReference>